<feature type="region of interest" description="Disordered" evidence="1">
    <location>
        <begin position="15"/>
        <end position="74"/>
    </location>
</feature>
<dbReference type="Proteomes" id="UP000241769">
    <property type="component" value="Unassembled WGS sequence"/>
</dbReference>
<dbReference type="AlphaFoldDB" id="A0A2P6MQT2"/>
<protein>
    <submittedName>
        <fullName evidence="2">Uncharacterized protein</fullName>
    </submittedName>
</protein>
<dbReference type="InParanoid" id="A0A2P6MQT2"/>
<feature type="compositionally biased region" description="Basic and acidic residues" evidence="1">
    <location>
        <begin position="39"/>
        <end position="50"/>
    </location>
</feature>
<evidence type="ECO:0000256" key="1">
    <source>
        <dbReference type="SAM" id="MobiDB-lite"/>
    </source>
</evidence>
<evidence type="ECO:0000313" key="3">
    <source>
        <dbReference type="Proteomes" id="UP000241769"/>
    </source>
</evidence>
<dbReference type="EMBL" id="MDYQ01000502">
    <property type="protein sequence ID" value="PRP74069.1"/>
    <property type="molecule type" value="Genomic_DNA"/>
</dbReference>
<accession>A0A2P6MQT2</accession>
<evidence type="ECO:0000313" key="2">
    <source>
        <dbReference type="EMBL" id="PRP74069.1"/>
    </source>
</evidence>
<comment type="caution">
    <text evidence="2">The sequence shown here is derived from an EMBL/GenBank/DDBJ whole genome shotgun (WGS) entry which is preliminary data.</text>
</comment>
<feature type="compositionally biased region" description="Basic and acidic residues" evidence="1">
    <location>
        <begin position="60"/>
        <end position="74"/>
    </location>
</feature>
<keyword evidence="3" id="KW-1185">Reference proteome</keyword>
<reference evidence="2 3" key="1">
    <citation type="journal article" date="2018" name="Genome Biol. Evol.">
        <title>Multiple Roots of Fruiting Body Formation in Amoebozoa.</title>
        <authorList>
            <person name="Hillmann F."/>
            <person name="Forbes G."/>
            <person name="Novohradska S."/>
            <person name="Ferling I."/>
            <person name="Riege K."/>
            <person name="Groth M."/>
            <person name="Westermann M."/>
            <person name="Marz M."/>
            <person name="Spaller T."/>
            <person name="Winckler T."/>
            <person name="Schaap P."/>
            <person name="Glockner G."/>
        </authorList>
    </citation>
    <scope>NUCLEOTIDE SEQUENCE [LARGE SCALE GENOMIC DNA]</scope>
    <source>
        <strain evidence="2 3">Jena</strain>
    </source>
</reference>
<organism evidence="2 3">
    <name type="scientific">Planoprotostelium fungivorum</name>
    <dbReference type="NCBI Taxonomy" id="1890364"/>
    <lineage>
        <taxon>Eukaryota</taxon>
        <taxon>Amoebozoa</taxon>
        <taxon>Evosea</taxon>
        <taxon>Variosea</taxon>
        <taxon>Cavosteliida</taxon>
        <taxon>Cavosteliaceae</taxon>
        <taxon>Planoprotostelium</taxon>
    </lineage>
</organism>
<gene>
    <name evidence="2" type="ORF">PROFUN_08693</name>
</gene>
<proteinExistence type="predicted"/>
<name>A0A2P6MQT2_9EUKA</name>
<sequence>MSSLRRRITCGTSFLSSLSSIPSPERPAKGDFEFGSQGLEKEKKSPRNQREGITPYLHYSTDEKTTSKDSPQYDHLTHCTPKLFPRRSQDQQDLANALQAENAAMTEEFLQRYQIIGPLRRTTV</sequence>